<dbReference type="PROSITE" id="PS50817">
    <property type="entry name" value="INTEIN_N_TER"/>
    <property type="match status" value="1"/>
</dbReference>
<dbReference type="InterPro" id="IPR036844">
    <property type="entry name" value="Hint_dom_sf"/>
</dbReference>
<evidence type="ECO:0000313" key="3">
    <source>
        <dbReference type="Proteomes" id="UP001652564"/>
    </source>
</evidence>
<dbReference type="Gene3D" id="2.170.16.10">
    <property type="entry name" value="Hedgehog/Intein (Hint) domain"/>
    <property type="match status" value="1"/>
</dbReference>
<gene>
    <name evidence="2" type="ORF">OEZ71_00355</name>
</gene>
<dbReference type="RefSeq" id="WP_263737945.1">
    <property type="nucleotide sequence ID" value="NZ_JAOWKZ010000001.1"/>
</dbReference>
<name>A0ABT2ZHY4_9RHOB</name>
<feature type="domain" description="Hedgehog/Intein (Hint)" evidence="1">
    <location>
        <begin position="3"/>
        <end position="148"/>
    </location>
</feature>
<evidence type="ECO:0000313" key="2">
    <source>
        <dbReference type="EMBL" id="MCV2870739.1"/>
    </source>
</evidence>
<comment type="caution">
    <text evidence="2">The sequence shown here is derived from an EMBL/GenBank/DDBJ whole genome shotgun (WGS) entry which is preliminary data.</text>
</comment>
<proteinExistence type="predicted"/>
<evidence type="ECO:0000259" key="1">
    <source>
        <dbReference type="Pfam" id="PF13403"/>
    </source>
</evidence>
<accession>A0ABT2ZHY4</accession>
<dbReference type="EMBL" id="JAOWKZ010000001">
    <property type="protein sequence ID" value="MCV2870739.1"/>
    <property type="molecule type" value="Genomic_DNA"/>
</dbReference>
<dbReference type="Pfam" id="PF13403">
    <property type="entry name" value="Hint_2"/>
    <property type="match status" value="1"/>
</dbReference>
<dbReference type="InterPro" id="IPR028992">
    <property type="entry name" value="Hedgehog/Intein_dom"/>
</dbReference>
<reference evidence="2 3" key="1">
    <citation type="submission" date="2022-10" db="EMBL/GenBank/DDBJ databases">
        <title>Defluviimonas sp. nov., isolated from ocean surface sediments.</title>
        <authorList>
            <person name="He W."/>
            <person name="Wang L."/>
            <person name="Zhang D.-F."/>
        </authorList>
    </citation>
    <scope>NUCLEOTIDE SEQUENCE [LARGE SCALE GENOMIC DNA]</scope>
    <source>
        <strain evidence="2 3">WL0050</strain>
    </source>
</reference>
<dbReference type="SUPFAM" id="SSF51294">
    <property type="entry name" value="Hedgehog/intein (Hint) domain"/>
    <property type="match status" value="1"/>
</dbReference>
<keyword evidence="3" id="KW-1185">Reference proteome</keyword>
<dbReference type="Proteomes" id="UP001652564">
    <property type="component" value="Unassembled WGS sequence"/>
</dbReference>
<dbReference type="InterPro" id="IPR006141">
    <property type="entry name" value="Intein_N"/>
</dbReference>
<protein>
    <submittedName>
        <fullName evidence="2">Hint domain-containing protein</fullName>
    </submittedName>
</protein>
<sequence>MTPCFTGATEIATDRGPVAIEQLRVGDRVLTRDNGYQPIRWIGARRFDVADLAEFPELRPIRISANAVAPGVPRRDLTVSPQHRLLLTGADALELGGETEILAAAIDLMSVLTAAQADVDGVTYYHIMFDAHEIVWANGCWSESFLPEAAALEGLHSTQREEILKIFPELDTDAGQLAYPAARIGISVRPQLTLVA</sequence>
<organism evidence="2 3">
    <name type="scientific">Albidovulum litorale</name>
    <dbReference type="NCBI Taxonomy" id="2984134"/>
    <lineage>
        <taxon>Bacteria</taxon>
        <taxon>Pseudomonadati</taxon>
        <taxon>Pseudomonadota</taxon>
        <taxon>Alphaproteobacteria</taxon>
        <taxon>Rhodobacterales</taxon>
        <taxon>Paracoccaceae</taxon>
        <taxon>Albidovulum</taxon>
    </lineage>
</organism>